<dbReference type="EMBL" id="CADCWE010000078">
    <property type="protein sequence ID" value="CAA9534321.1"/>
    <property type="molecule type" value="Genomic_DNA"/>
</dbReference>
<reference evidence="1" key="1">
    <citation type="submission" date="2020-02" db="EMBL/GenBank/DDBJ databases">
        <authorList>
            <person name="Meier V. D."/>
        </authorList>
    </citation>
    <scope>NUCLEOTIDE SEQUENCE</scope>
    <source>
        <strain evidence="1">AVDCRST_MAG73</strain>
    </source>
</reference>
<name>A0A6J4TX30_9BACT</name>
<proteinExistence type="predicted"/>
<gene>
    <name evidence="1" type="ORF">AVDCRST_MAG73-1235</name>
</gene>
<organism evidence="1">
    <name type="scientific">uncultured Thermomicrobiales bacterium</name>
    <dbReference type="NCBI Taxonomy" id="1645740"/>
    <lineage>
        <taxon>Bacteria</taxon>
        <taxon>Pseudomonadati</taxon>
        <taxon>Thermomicrobiota</taxon>
        <taxon>Thermomicrobia</taxon>
        <taxon>Thermomicrobiales</taxon>
        <taxon>environmental samples</taxon>
    </lineage>
</organism>
<protein>
    <submittedName>
        <fullName evidence="1">Uncharacterized protein</fullName>
    </submittedName>
</protein>
<sequence length="88" mass="9499">METKTSPADLIDRLRDVLDRIQAGARFATERDRRVVAVLAAPAAKPSVALGEVVEAMATLPPVDEDFAADLAAIRAEQSRSEPPAWDE</sequence>
<evidence type="ECO:0000313" key="1">
    <source>
        <dbReference type="EMBL" id="CAA9534321.1"/>
    </source>
</evidence>
<dbReference type="AlphaFoldDB" id="A0A6J4TX30"/>
<accession>A0A6J4TX30</accession>